<evidence type="ECO:0000256" key="1">
    <source>
        <dbReference type="ARBA" id="ARBA00022737"/>
    </source>
</evidence>
<dbReference type="Pfam" id="PF13181">
    <property type="entry name" value="TPR_8"/>
    <property type="match status" value="1"/>
</dbReference>
<dbReference type="PANTHER" id="PTHR45641">
    <property type="entry name" value="TETRATRICOPEPTIDE REPEAT PROTEIN (AFU_ORTHOLOGUE AFUA_6G03870)"/>
    <property type="match status" value="1"/>
</dbReference>
<name>A0A7S3PW31_9STRA</name>
<feature type="repeat" description="TPR" evidence="3">
    <location>
        <begin position="120"/>
        <end position="153"/>
    </location>
</feature>
<protein>
    <recommendedName>
        <fullName evidence="5">MalT-like TPR region domain-containing protein</fullName>
    </recommendedName>
</protein>
<sequence>MEPVDMEMLDPLELIGQRERQLDNRPEITPYCYSHRHSSDEMDDGTNTFSQLLSTSSIRCGDICAMENTVAFNNGIAHSRGGDISEAIRCFEAAFTGAAQSYDVRCAVSDGERSAGPSPHAILHNIGHCHSKLGRHKEALSYYYKALDLLNKNTIYPYHFDESPSQLDISSTLNCIAIAQYHDPENADSTTMALLLEKALALRIEIPGEECSQETATMLYNLGRVKVLQRNFDCARRLFEDSIKIRRSLLGADHIDVFTIYFNLGKTAECQGRIPQAIEFYKHFLSFAISRKGREDKDVARTLILIGRLSYESNNNEDAHLYLSHGLVAAKLAFGANSIVVANTLNKIGNVFYCQNKFPSALEAYQAGLAMERQIHLPLDDNIAVTLLNVARVQQHQSEYSSALESYAEAYQIKNRLHDQESVAAILTNTGWIYDEQGDFAQAARVFGEAIQIRKQLEGGQNMALLSALLNALGLVQYKQGHIHPALDNLFEALEACKSDSESEETHIVCICYNIATTYKAIGDIDQALKYHKETLRLELKIHSQDRNNTVSADSANYTQIALLYREIGILHGEREEYDEANYHLQHASQMCIDNPTLIDRDCAFKTLKSLGDLQMQMDDDDLAMRSYANAVSMFNHGTIANANMTEVESSSAQNDILGWVSDYLDYSSCLLPPAAAAA</sequence>
<organism evidence="4">
    <name type="scientific">Chaetoceros debilis</name>
    <dbReference type="NCBI Taxonomy" id="122233"/>
    <lineage>
        <taxon>Eukaryota</taxon>
        <taxon>Sar</taxon>
        <taxon>Stramenopiles</taxon>
        <taxon>Ochrophyta</taxon>
        <taxon>Bacillariophyta</taxon>
        <taxon>Coscinodiscophyceae</taxon>
        <taxon>Chaetocerotophycidae</taxon>
        <taxon>Chaetocerotales</taxon>
        <taxon>Chaetocerotaceae</taxon>
        <taxon>Chaetoceros</taxon>
    </lineage>
</organism>
<evidence type="ECO:0008006" key="5">
    <source>
        <dbReference type="Google" id="ProtNLM"/>
    </source>
</evidence>
<gene>
    <name evidence="4" type="ORF">CDEB00056_LOCUS2385</name>
</gene>
<dbReference type="AlphaFoldDB" id="A0A7S3PW31"/>
<proteinExistence type="predicted"/>
<keyword evidence="2 3" id="KW-0802">TPR repeat</keyword>
<dbReference type="InterPro" id="IPR011990">
    <property type="entry name" value="TPR-like_helical_dom_sf"/>
</dbReference>
<evidence type="ECO:0000313" key="4">
    <source>
        <dbReference type="EMBL" id="CAE0457544.1"/>
    </source>
</evidence>
<dbReference type="SMART" id="SM00028">
    <property type="entry name" value="TPR"/>
    <property type="match status" value="10"/>
</dbReference>
<dbReference type="PANTHER" id="PTHR45641:SF19">
    <property type="entry name" value="NEPHROCYSTIN-3"/>
    <property type="match status" value="1"/>
</dbReference>
<accession>A0A7S3PW31</accession>
<feature type="repeat" description="TPR" evidence="3">
    <location>
        <begin position="424"/>
        <end position="457"/>
    </location>
</feature>
<dbReference type="EMBL" id="HBIO01003483">
    <property type="protein sequence ID" value="CAE0457544.1"/>
    <property type="molecule type" value="Transcribed_RNA"/>
</dbReference>
<keyword evidence="1" id="KW-0677">Repeat</keyword>
<dbReference type="SUPFAM" id="SSF48452">
    <property type="entry name" value="TPR-like"/>
    <property type="match status" value="3"/>
</dbReference>
<dbReference type="PROSITE" id="PS50005">
    <property type="entry name" value="TPR"/>
    <property type="match status" value="2"/>
</dbReference>
<dbReference type="Pfam" id="PF13424">
    <property type="entry name" value="TPR_12"/>
    <property type="match status" value="2"/>
</dbReference>
<evidence type="ECO:0000256" key="2">
    <source>
        <dbReference type="ARBA" id="ARBA00022803"/>
    </source>
</evidence>
<dbReference type="InterPro" id="IPR019734">
    <property type="entry name" value="TPR_rpt"/>
</dbReference>
<reference evidence="4" key="1">
    <citation type="submission" date="2021-01" db="EMBL/GenBank/DDBJ databases">
        <authorList>
            <person name="Corre E."/>
            <person name="Pelletier E."/>
            <person name="Niang G."/>
            <person name="Scheremetjew M."/>
            <person name="Finn R."/>
            <person name="Kale V."/>
            <person name="Holt S."/>
            <person name="Cochrane G."/>
            <person name="Meng A."/>
            <person name="Brown T."/>
            <person name="Cohen L."/>
        </authorList>
    </citation>
    <scope>NUCLEOTIDE SEQUENCE</scope>
    <source>
        <strain evidence="4">MM31A-1</strain>
    </source>
</reference>
<dbReference type="Gene3D" id="1.25.40.10">
    <property type="entry name" value="Tetratricopeptide repeat domain"/>
    <property type="match status" value="4"/>
</dbReference>
<evidence type="ECO:0000256" key="3">
    <source>
        <dbReference type="PROSITE-ProRule" id="PRU00339"/>
    </source>
</evidence>